<gene>
    <name evidence="1" type="ORF">LMG19083_02412</name>
</gene>
<dbReference type="EMBL" id="CATZBU010000004">
    <property type="protein sequence ID" value="CAJ0793260.1"/>
    <property type="molecule type" value="Genomic_DNA"/>
</dbReference>
<organism evidence="1 2">
    <name type="scientific">Ralstonia psammae</name>
    <dbReference type="NCBI Taxonomy" id="3058598"/>
    <lineage>
        <taxon>Bacteria</taxon>
        <taxon>Pseudomonadati</taxon>
        <taxon>Pseudomonadota</taxon>
        <taxon>Betaproteobacteria</taxon>
        <taxon>Burkholderiales</taxon>
        <taxon>Burkholderiaceae</taxon>
        <taxon>Ralstonia</taxon>
    </lineage>
</organism>
<dbReference type="Proteomes" id="UP001189813">
    <property type="component" value="Unassembled WGS sequence"/>
</dbReference>
<keyword evidence="2" id="KW-1185">Reference proteome</keyword>
<accession>A0ABN9IUG0</accession>
<comment type="caution">
    <text evidence="1">The sequence shown here is derived from an EMBL/GenBank/DDBJ whole genome shotgun (WGS) entry which is preliminary data.</text>
</comment>
<evidence type="ECO:0000313" key="2">
    <source>
        <dbReference type="Proteomes" id="UP001189813"/>
    </source>
</evidence>
<sequence>MKTRRGRHAVRSKMHWSGALSAFATRSAHAETRSGNKGQEASLLVQWFWSPLP</sequence>
<protein>
    <submittedName>
        <fullName evidence="1">Uncharacterized protein</fullName>
    </submittedName>
</protein>
<evidence type="ECO:0000313" key="1">
    <source>
        <dbReference type="EMBL" id="CAJ0793260.1"/>
    </source>
</evidence>
<reference evidence="1 2" key="1">
    <citation type="submission" date="2023-07" db="EMBL/GenBank/DDBJ databases">
        <authorList>
            <person name="Peeters C."/>
        </authorList>
    </citation>
    <scope>NUCLEOTIDE SEQUENCE [LARGE SCALE GENOMIC DNA]</scope>
    <source>
        <strain evidence="1 2">LMG 19083</strain>
    </source>
</reference>
<proteinExistence type="predicted"/>
<name>A0ABN9IUG0_9RALS</name>